<keyword evidence="4" id="KW-1185">Reference proteome</keyword>
<proteinExistence type="predicted"/>
<dbReference type="InterPro" id="IPR003871">
    <property type="entry name" value="RFA1B/D_OB_1st"/>
</dbReference>
<dbReference type="Pfam" id="PF02721">
    <property type="entry name" value="DUF223"/>
    <property type="match status" value="1"/>
</dbReference>
<dbReference type="EMBL" id="JAOYFB010000001">
    <property type="protein sequence ID" value="KAK4003753.1"/>
    <property type="molecule type" value="Genomic_DNA"/>
</dbReference>
<feature type="region of interest" description="Disordered" evidence="1">
    <location>
        <begin position="256"/>
        <end position="282"/>
    </location>
</feature>
<dbReference type="Gene3D" id="2.40.50.140">
    <property type="entry name" value="Nucleic acid-binding proteins"/>
    <property type="match status" value="1"/>
</dbReference>
<feature type="compositionally biased region" description="Acidic residues" evidence="1">
    <location>
        <begin position="258"/>
        <end position="269"/>
    </location>
</feature>
<reference evidence="3 4" key="1">
    <citation type="journal article" date="2023" name="Nucleic Acids Res.">
        <title>The hologenome of Daphnia magna reveals possible DNA methylation and microbiome-mediated evolution of the host genome.</title>
        <authorList>
            <person name="Chaturvedi A."/>
            <person name="Li X."/>
            <person name="Dhandapani V."/>
            <person name="Marshall H."/>
            <person name="Kissane S."/>
            <person name="Cuenca-Cambronero M."/>
            <person name="Asole G."/>
            <person name="Calvet F."/>
            <person name="Ruiz-Romero M."/>
            <person name="Marangio P."/>
            <person name="Guigo R."/>
            <person name="Rago D."/>
            <person name="Mirbahai L."/>
            <person name="Eastwood N."/>
            <person name="Colbourne J.K."/>
            <person name="Zhou J."/>
            <person name="Mallon E."/>
            <person name="Orsini L."/>
        </authorList>
    </citation>
    <scope>NUCLEOTIDE SEQUENCE [LARGE SCALE GENOMIC DNA]</scope>
    <source>
        <strain evidence="3">LRV0_1</strain>
    </source>
</reference>
<evidence type="ECO:0000313" key="4">
    <source>
        <dbReference type="Proteomes" id="UP001234178"/>
    </source>
</evidence>
<protein>
    <recommendedName>
        <fullName evidence="2">Replication protein A 70 kDa DNA-binding subunit B/D first OB fold domain-containing protein</fullName>
    </recommendedName>
</protein>
<feature type="domain" description="Replication protein A 70 kDa DNA-binding subunit B/D first OB fold" evidence="2">
    <location>
        <begin position="17"/>
        <end position="118"/>
    </location>
</feature>
<dbReference type="SUPFAM" id="SSF50249">
    <property type="entry name" value="Nucleic acid-binding proteins"/>
    <property type="match status" value="1"/>
</dbReference>
<evidence type="ECO:0000313" key="3">
    <source>
        <dbReference type="EMBL" id="KAK4003753.1"/>
    </source>
</evidence>
<feature type="compositionally biased region" description="Polar residues" evidence="1">
    <location>
        <begin position="272"/>
        <end position="282"/>
    </location>
</feature>
<accession>A0ABQ9YTP7</accession>
<comment type="caution">
    <text evidence="3">The sequence shown here is derived from an EMBL/GenBank/DDBJ whole genome shotgun (WGS) entry which is preliminary data.</text>
</comment>
<sequence>MVSKKNEEAESLFGPKTISELNTSCQNWTLTARLVRSLVKPVPMKTEKVNTLNLVFVDETGAIRVEAWRDYLAKWVDNLKVDTIFKLTTCAVKKVEDRSKQYSCLSHPFKIYINEKSHIDIVKMDQKAKDAFANLRFQFQELESLSSASTGTVTDVYGLICDISLDSEQQSIVIRPHNSDIKILVNDFHWMLNDATIKDQLKKNQTVVAIRGVQILEILPNIIKTKLYEDSSLMNNPRNKGILPALMDDWLDNILNSDTDEDSKDEEDQPETKPSCSSNVQN</sequence>
<gene>
    <name evidence="3" type="ORF">OUZ56_005508</name>
</gene>
<name>A0ABQ9YTP7_9CRUS</name>
<evidence type="ECO:0000259" key="2">
    <source>
        <dbReference type="Pfam" id="PF02721"/>
    </source>
</evidence>
<organism evidence="3 4">
    <name type="scientific">Daphnia magna</name>
    <dbReference type="NCBI Taxonomy" id="35525"/>
    <lineage>
        <taxon>Eukaryota</taxon>
        <taxon>Metazoa</taxon>
        <taxon>Ecdysozoa</taxon>
        <taxon>Arthropoda</taxon>
        <taxon>Crustacea</taxon>
        <taxon>Branchiopoda</taxon>
        <taxon>Diplostraca</taxon>
        <taxon>Cladocera</taxon>
        <taxon>Anomopoda</taxon>
        <taxon>Daphniidae</taxon>
        <taxon>Daphnia</taxon>
    </lineage>
</organism>
<dbReference type="InterPro" id="IPR012340">
    <property type="entry name" value="NA-bd_OB-fold"/>
</dbReference>
<dbReference type="Proteomes" id="UP001234178">
    <property type="component" value="Unassembled WGS sequence"/>
</dbReference>
<evidence type="ECO:0000256" key="1">
    <source>
        <dbReference type="SAM" id="MobiDB-lite"/>
    </source>
</evidence>